<evidence type="ECO:0008006" key="5">
    <source>
        <dbReference type="Google" id="ProtNLM"/>
    </source>
</evidence>
<dbReference type="Proteomes" id="UP001247805">
    <property type="component" value="Unassembled WGS sequence"/>
</dbReference>
<dbReference type="RefSeq" id="WP_316026475.1">
    <property type="nucleotide sequence ID" value="NZ_JAWDIO010000002.1"/>
</dbReference>
<reference evidence="3 4" key="1">
    <citation type="submission" date="2023-10" db="EMBL/GenBank/DDBJ databases">
        <title>Glaciecola aquimarina strain GGW-M5 nov., isolated from a coastal seawater.</title>
        <authorList>
            <person name="Bayburt H."/>
            <person name="Kim J.M."/>
            <person name="Choi B.J."/>
            <person name="Jeon C.O."/>
        </authorList>
    </citation>
    <scope>NUCLEOTIDE SEQUENCE [LARGE SCALE GENOMIC DNA]</scope>
    <source>
        <strain evidence="3 4">KCTC 32108</strain>
    </source>
</reference>
<dbReference type="Gene3D" id="2.60.120.1200">
    <property type="match status" value="1"/>
</dbReference>
<dbReference type="Gene3D" id="3.20.20.80">
    <property type="entry name" value="Glycosidases"/>
    <property type="match status" value="1"/>
</dbReference>
<evidence type="ECO:0000313" key="4">
    <source>
        <dbReference type="Proteomes" id="UP001247805"/>
    </source>
</evidence>
<dbReference type="Pfam" id="PF18206">
    <property type="entry name" value="Porphyrn_cat_1"/>
    <property type="match status" value="1"/>
</dbReference>
<comment type="caution">
    <text evidence="3">The sequence shown here is derived from an EMBL/GenBank/DDBJ whole genome shotgun (WGS) entry which is preliminary data.</text>
</comment>
<feature type="domain" description="Porphyranase beta-sandwich" evidence="2">
    <location>
        <begin position="261"/>
        <end position="365"/>
    </location>
</feature>
<dbReference type="SUPFAM" id="SSF51445">
    <property type="entry name" value="(Trans)glycosidases"/>
    <property type="match status" value="1"/>
</dbReference>
<dbReference type="InterPro" id="IPR041224">
    <property type="entry name" value="BPA_C"/>
</dbReference>
<proteinExistence type="predicted"/>
<dbReference type="Pfam" id="PF18040">
    <property type="entry name" value="BPA_C"/>
    <property type="match status" value="1"/>
</dbReference>
<gene>
    <name evidence="3" type="ORF">RS130_14190</name>
</gene>
<dbReference type="InterPro" id="IPR017853">
    <property type="entry name" value="GH"/>
</dbReference>
<evidence type="ECO:0000313" key="3">
    <source>
        <dbReference type="EMBL" id="MDU0354905.1"/>
    </source>
</evidence>
<evidence type="ECO:0000259" key="2">
    <source>
        <dbReference type="Pfam" id="PF18206"/>
    </source>
</evidence>
<protein>
    <recommendedName>
        <fullName evidence="5">Beta-agarase</fullName>
    </recommendedName>
</protein>
<keyword evidence="4" id="KW-1185">Reference proteome</keyword>
<sequence length="479" mass="53939">MSTFYKTSGSDIGKPMPSYFEVMNEPLYPLITEREDDADEVPALEIFEFHNTVAKEVRKVRALDDVKIAGYTVAFPDFDKDNFQRWEERDKLFIDTSGEYMDVYSIHLYDFPCHDNKQKYRRGSNMEATMDMLEGYSMIKLGEVKPVIISEYGAAVHCEFNNDWTASRNTLQTQAFNSMLMGFLERPDVIEKAIPFIVVKAEWGRTAHPYGPRLMIQQFERDGTTEQTGDTDWVYSDLVKFYQLWSDVNGTRVDTWSAEADILVDAYVADDTAYIILNNLEVENTEFNLHTLGIDGNSINAINIKHLVTDSDKVMTLEESTLPNLGSSITLNGGSTMVIKLTLDAAITIDQTNSETKHYATSYKQAITADSAINFSINGISKGSTGEAMLRLGIGREHGKSLQPTVSINGNALTIPSDFRGYDQNLNGKARDNFFGVIEIPVPYEYLQANNTVTVEFSGYWRLCRNSLNSSLCNEQSGE</sequence>
<dbReference type="InterPro" id="IPR040527">
    <property type="entry name" value="Beta-sand_Porphyrn"/>
</dbReference>
<dbReference type="CDD" id="cd21510">
    <property type="entry name" value="agarase_cat"/>
    <property type="match status" value="1"/>
</dbReference>
<dbReference type="EMBL" id="JAWDIO010000002">
    <property type="protein sequence ID" value="MDU0354905.1"/>
    <property type="molecule type" value="Genomic_DNA"/>
</dbReference>
<accession>A0ABU3SY30</accession>
<name>A0ABU3SY30_9ALTE</name>
<evidence type="ECO:0000259" key="1">
    <source>
        <dbReference type="Pfam" id="PF18040"/>
    </source>
</evidence>
<organism evidence="3 4">
    <name type="scientific">Paraglaciecola aquimarina</name>
    <dbReference type="NCBI Taxonomy" id="1235557"/>
    <lineage>
        <taxon>Bacteria</taxon>
        <taxon>Pseudomonadati</taxon>
        <taxon>Pseudomonadota</taxon>
        <taxon>Gammaproteobacteria</taxon>
        <taxon>Alteromonadales</taxon>
        <taxon>Alteromonadaceae</taxon>
        <taxon>Paraglaciecola</taxon>
    </lineage>
</organism>
<feature type="domain" description="Beta-porphyranase A C-terminal" evidence="1">
    <location>
        <begin position="374"/>
        <end position="458"/>
    </location>
</feature>